<sequence>MDASNWKFEREIFPREKPQSPIITEQGTCRDENSMVSVMRLKTPPQNQTLQEYFGLVQKDLPWYSDVDAFGTPKINGCNFLALSTQVPELALFPRSPYMDYGNPRGTTGQELVGIAQRSGAQYLSTSTRTGKQIFRSKHRGICPLGWVSGPNGLCLPENTAQRDGMFYSVPNVSALYSFSNCGIQQCMGATQ</sequence>
<reference evidence="1" key="1">
    <citation type="submission" date="2023-07" db="EMBL/GenBank/DDBJ databases">
        <authorList>
            <person name="Xia Y."/>
        </authorList>
    </citation>
    <scope>NUCLEOTIDE SEQUENCE</scope>
    <source>
        <strain evidence="1">F</strain>
    </source>
</reference>
<gene>
    <name evidence="1" type="ORF">MarFTMF_333</name>
</gene>
<evidence type="ECO:0000313" key="1">
    <source>
        <dbReference type="EMBL" id="WNL49849.1"/>
    </source>
</evidence>
<proteinExistence type="predicted"/>
<organism evidence="1">
    <name type="scientific">Marseillevirus sp</name>
    <dbReference type="NCBI Taxonomy" id="2809551"/>
    <lineage>
        <taxon>Viruses</taxon>
        <taxon>Varidnaviria</taxon>
        <taxon>Bamfordvirae</taxon>
        <taxon>Nucleocytoviricota</taxon>
        <taxon>Megaviricetes</taxon>
        <taxon>Pimascovirales</taxon>
        <taxon>Pimascovirales incertae sedis</taxon>
        <taxon>Marseilleviridae</taxon>
        <taxon>Marseillevirus</taxon>
    </lineage>
</organism>
<protein>
    <submittedName>
        <fullName evidence="1">Uncharacterized protein</fullName>
    </submittedName>
</protein>
<accession>A0AA96ELI3</accession>
<name>A0AA96ELI3_9VIRU</name>
<dbReference type="EMBL" id="OR343188">
    <property type="protein sequence ID" value="WNL49849.1"/>
    <property type="molecule type" value="Genomic_DNA"/>
</dbReference>